<proteinExistence type="predicted"/>
<organism evidence="2 3">
    <name type="scientific">Rhodovarius crocodyli</name>
    <dbReference type="NCBI Taxonomy" id="1979269"/>
    <lineage>
        <taxon>Bacteria</taxon>
        <taxon>Pseudomonadati</taxon>
        <taxon>Pseudomonadota</taxon>
        <taxon>Alphaproteobacteria</taxon>
        <taxon>Acetobacterales</taxon>
        <taxon>Roseomonadaceae</taxon>
        <taxon>Rhodovarius</taxon>
    </lineage>
</organism>
<accession>A0A437MP41</accession>
<protein>
    <submittedName>
        <fullName evidence="2">Uncharacterized protein</fullName>
    </submittedName>
</protein>
<dbReference type="PROSITE" id="PS51257">
    <property type="entry name" value="PROKAR_LIPOPROTEIN"/>
    <property type="match status" value="1"/>
</dbReference>
<reference evidence="2 3" key="1">
    <citation type="submission" date="2019-01" db="EMBL/GenBank/DDBJ databases">
        <authorList>
            <person name="Chen W.-M."/>
        </authorList>
    </citation>
    <scope>NUCLEOTIDE SEQUENCE [LARGE SCALE GENOMIC DNA]</scope>
    <source>
        <strain evidence="2 3">CCP-6</strain>
    </source>
</reference>
<feature type="region of interest" description="Disordered" evidence="1">
    <location>
        <begin position="258"/>
        <end position="320"/>
    </location>
</feature>
<name>A0A437MP41_9PROT</name>
<dbReference type="EMBL" id="SACL01000001">
    <property type="protein sequence ID" value="RVT99417.1"/>
    <property type="molecule type" value="Genomic_DNA"/>
</dbReference>
<gene>
    <name evidence="2" type="ORF">EOD42_04835</name>
</gene>
<evidence type="ECO:0000313" key="3">
    <source>
        <dbReference type="Proteomes" id="UP000282957"/>
    </source>
</evidence>
<keyword evidence="3" id="KW-1185">Reference proteome</keyword>
<sequence>MARAMVTKMGVLAGLGLLTACGNPQTTGIVAIGPDTFAVETRGRDLSTAVERGLTEATSFCAAQSKQTELLGTRINPSNYQVAFRCTGAGFANNPSGGVLGRVPAGYAGRQAPAGYATRQSALGSVPVSNPLPGGYSNAPVLSGQAFRQAPPPPGPLDLGTVGSVPARTANVPGNPFAAPAAAPAAGGLNLPPASSILGGGAPVAAAPAVPAGFQPLSSPLASAPAAPAYQAPRFAPAPSAAPLPPMPAAGGASVPSGGFAPLTSPPPGAAAPAAAPSGFQPLPGARSALQPVASPNRGAASVPAAPTGFQPLPPPPVLQ</sequence>
<dbReference type="Proteomes" id="UP000282957">
    <property type="component" value="Unassembled WGS sequence"/>
</dbReference>
<evidence type="ECO:0000313" key="2">
    <source>
        <dbReference type="EMBL" id="RVT99417.1"/>
    </source>
</evidence>
<dbReference type="RefSeq" id="WP_127786312.1">
    <property type="nucleotide sequence ID" value="NZ_SACL01000001.1"/>
</dbReference>
<dbReference type="AlphaFoldDB" id="A0A437MP41"/>
<comment type="caution">
    <text evidence="2">The sequence shown here is derived from an EMBL/GenBank/DDBJ whole genome shotgun (WGS) entry which is preliminary data.</text>
</comment>
<evidence type="ECO:0000256" key="1">
    <source>
        <dbReference type="SAM" id="MobiDB-lite"/>
    </source>
</evidence>